<protein>
    <submittedName>
        <fullName evidence="1">Uncharacterized protein</fullName>
    </submittedName>
</protein>
<dbReference type="EMBL" id="MTKO01000039">
    <property type="protein sequence ID" value="RWX47254.1"/>
    <property type="molecule type" value="Genomic_DNA"/>
</dbReference>
<keyword evidence="2" id="KW-1185">Reference proteome</keyword>
<evidence type="ECO:0000313" key="1">
    <source>
        <dbReference type="EMBL" id="RWX47254.1"/>
    </source>
</evidence>
<gene>
    <name evidence="1" type="ORF">H206_02296</name>
</gene>
<dbReference type="AlphaFoldDB" id="A0A3S3RSY6"/>
<name>A0A3S3RSY6_9BACT</name>
<evidence type="ECO:0000313" key="2">
    <source>
        <dbReference type="Proteomes" id="UP000287853"/>
    </source>
</evidence>
<reference evidence="1 2" key="1">
    <citation type="submission" date="2017-01" db="EMBL/GenBank/DDBJ databases">
        <title>The cable genome- insights into the physiology and evolution of filamentous bacteria capable of sulfide oxidation via long distance electron transfer.</title>
        <authorList>
            <person name="Schreiber L."/>
            <person name="Bjerg J.T."/>
            <person name="Boggild A."/>
            <person name="Van De Vossenberg J."/>
            <person name="Meysman F."/>
            <person name="Nielsen L.P."/>
            <person name="Schramm A."/>
            <person name="Kjeldsen K.U."/>
        </authorList>
    </citation>
    <scope>NUCLEOTIDE SEQUENCE [LARGE SCALE GENOMIC DNA]</scope>
    <source>
        <strain evidence="1">MCF</strain>
    </source>
</reference>
<accession>A0A3S3RSY6</accession>
<dbReference type="Proteomes" id="UP000287853">
    <property type="component" value="Unassembled WGS sequence"/>
</dbReference>
<organism evidence="1 2">
    <name type="scientific">Candidatus Electrothrix aarhusensis</name>
    <dbReference type="NCBI Taxonomy" id="1859131"/>
    <lineage>
        <taxon>Bacteria</taxon>
        <taxon>Pseudomonadati</taxon>
        <taxon>Thermodesulfobacteriota</taxon>
        <taxon>Desulfobulbia</taxon>
        <taxon>Desulfobulbales</taxon>
        <taxon>Desulfobulbaceae</taxon>
        <taxon>Candidatus Electrothrix</taxon>
    </lineage>
</organism>
<comment type="caution">
    <text evidence="1">The sequence shown here is derived from an EMBL/GenBank/DDBJ whole genome shotgun (WGS) entry which is preliminary data.</text>
</comment>
<proteinExistence type="predicted"/>
<sequence>MKSPNLNGILHLKVNEVLSSRDAMLKFINWLTQYIKELEDEIQIE</sequence>